<dbReference type="Proteomes" id="UP000528964">
    <property type="component" value="Unassembled WGS sequence"/>
</dbReference>
<comment type="caution">
    <text evidence="1">The sequence shown here is derived from an EMBL/GenBank/DDBJ whole genome shotgun (WGS) entry which is preliminary data.</text>
</comment>
<proteinExistence type="predicted"/>
<evidence type="ECO:0000313" key="1">
    <source>
        <dbReference type="EMBL" id="MBB3973270.1"/>
    </source>
</evidence>
<protein>
    <submittedName>
        <fullName evidence="1">Uncharacterized protein</fullName>
    </submittedName>
</protein>
<dbReference type="AlphaFoldDB" id="A0A7W6CY63"/>
<evidence type="ECO:0000313" key="2">
    <source>
        <dbReference type="Proteomes" id="UP000528964"/>
    </source>
</evidence>
<dbReference type="EMBL" id="JACIDR010000002">
    <property type="protein sequence ID" value="MBB3973270.1"/>
    <property type="molecule type" value="Genomic_DNA"/>
</dbReference>
<keyword evidence="2" id="KW-1185">Reference proteome</keyword>
<dbReference type="RefSeq" id="WP_183395110.1">
    <property type="nucleotide sequence ID" value="NZ_JACIDR010000002.1"/>
</dbReference>
<accession>A0A7W6CY63</accession>
<organism evidence="1 2">
    <name type="scientific">Hansschlegelia beijingensis</name>
    <dbReference type="NCBI Taxonomy" id="1133344"/>
    <lineage>
        <taxon>Bacteria</taxon>
        <taxon>Pseudomonadati</taxon>
        <taxon>Pseudomonadota</taxon>
        <taxon>Alphaproteobacteria</taxon>
        <taxon>Hyphomicrobiales</taxon>
        <taxon>Methylopilaceae</taxon>
        <taxon>Hansschlegelia</taxon>
    </lineage>
</organism>
<name>A0A7W6CY63_9HYPH</name>
<reference evidence="1 2" key="1">
    <citation type="submission" date="2020-08" db="EMBL/GenBank/DDBJ databases">
        <title>Genomic Encyclopedia of Type Strains, Phase IV (KMG-IV): sequencing the most valuable type-strain genomes for metagenomic binning, comparative biology and taxonomic classification.</title>
        <authorList>
            <person name="Goeker M."/>
        </authorList>
    </citation>
    <scope>NUCLEOTIDE SEQUENCE [LARGE SCALE GENOMIC DNA]</scope>
    <source>
        <strain evidence="1 2">DSM 25481</strain>
    </source>
</reference>
<gene>
    <name evidence="1" type="ORF">GGR24_001927</name>
</gene>
<sequence length="52" mass="5353">MTSTSNIRAGVGRAFFCWPSRIGALALVALTLSWGAEAVSISGGSAIEIAER</sequence>